<dbReference type="InParanoid" id="G4TM64"/>
<keyword evidence="3" id="KW-1185">Reference proteome</keyword>
<sequence length="571" mass="62000">MVHISIHALRNLNHGGRFFPYSGYLGLTKLTVEGVVRTRVDDDHKLLPAYSVTVSVKCYEARTKLTYCRLNTLVDVTDTLWASPSPQEPAEIGDMELPFRIVLPSTIPGFSTLSFPDYKVFWRLEATINHPQMFGLGVCQTRNYDLGFTRYDVQQRLPPVLNPSSSSPHPGFLFHPSTPRVGPFYYRIQAPDHPLGPGDDLPVKIAFLFEKGTPAIRIQTVSVTLQRRLELFEAAGGPSTTELPSGGQSPYSFQDASSSTSLLSGSRSSPNLSSQTLSRKRSTSPPCSVVLPSKSISSPIVSAQSSDFYQNEPGRLDATVSLALPARPAPSQWPIGESLKTDLASIRFDLLIKLNISSSSGPTELSLQPLEINLSPISQEQRLVATTKIAKKRAARAKSAASSRRASPAPSTSGSSKAEPDTPPPIPKAPSVEGFSFFNQTTAAASSRPKRQAEDSLPRGRASSKRRAAPAEDSSHALRSPQSRDLAAPVATPFILPDVASPSLRRAPSTAIRAWEEELERIAVSSKRKTENMWGESATDSGHAVRARSTRPPRPRRSTVTAATYTSFNSS</sequence>
<reference evidence="2 3" key="1">
    <citation type="journal article" date="2011" name="PLoS Pathog.">
        <title>Endophytic Life Strategies Decoded by Genome and Transcriptome Analyses of the Mutualistic Root Symbiont Piriformospora indica.</title>
        <authorList>
            <person name="Zuccaro A."/>
            <person name="Lahrmann U."/>
            <person name="Guldener U."/>
            <person name="Langen G."/>
            <person name="Pfiffi S."/>
            <person name="Biedenkopf D."/>
            <person name="Wong P."/>
            <person name="Samans B."/>
            <person name="Grimm C."/>
            <person name="Basiewicz M."/>
            <person name="Murat C."/>
            <person name="Martin F."/>
            <person name="Kogel K.H."/>
        </authorList>
    </citation>
    <scope>NUCLEOTIDE SEQUENCE [LARGE SCALE GENOMIC DNA]</scope>
    <source>
        <strain evidence="2 3">DSM 11827</strain>
    </source>
</reference>
<dbReference type="HOGENOM" id="CLU_014309_1_0_1"/>
<gene>
    <name evidence="2" type="ORF">PIIN_06340</name>
</gene>
<feature type="compositionally biased region" description="Polar residues" evidence="1">
    <location>
        <begin position="238"/>
        <end position="251"/>
    </location>
</feature>
<dbReference type="EMBL" id="CAFZ01000162">
    <property type="protein sequence ID" value="CCA72406.1"/>
    <property type="molecule type" value="Genomic_DNA"/>
</dbReference>
<proteinExistence type="predicted"/>
<feature type="compositionally biased region" description="Basic residues" evidence="1">
    <location>
        <begin position="545"/>
        <end position="557"/>
    </location>
</feature>
<dbReference type="eggNOG" id="ENOG502SATQ">
    <property type="taxonomic scope" value="Eukaryota"/>
</dbReference>
<dbReference type="OrthoDB" id="3230530at2759"/>
<dbReference type="STRING" id="1109443.G4TM64"/>
<feature type="compositionally biased region" description="Low complexity" evidence="1">
    <location>
        <begin position="397"/>
        <end position="417"/>
    </location>
</feature>
<name>G4TM64_SERID</name>
<dbReference type="OMA" id="EATIDHI"/>
<feature type="compositionally biased region" description="Low complexity" evidence="1">
    <location>
        <begin position="252"/>
        <end position="274"/>
    </location>
</feature>
<accession>G4TM64</accession>
<feature type="region of interest" description="Disordered" evidence="1">
    <location>
        <begin position="525"/>
        <end position="571"/>
    </location>
</feature>
<organism evidence="2 3">
    <name type="scientific">Serendipita indica (strain DSM 11827)</name>
    <name type="common">Root endophyte fungus</name>
    <name type="synonym">Piriformospora indica</name>
    <dbReference type="NCBI Taxonomy" id="1109443"/>
    <lineage>
        <taxon>Eukaryota</taxon>
        <taxon>Fungi</taxon>
        <taxon>Dikarya</taxon>
        <taxon>Basidiomycota</taxon>
        <taxon>Agaricomycotina</taxon>
        <taxon>Agaricomycetes</taxon>
        <taxon>Sebacinales</taxon>
        <taxon>Serendipitaceae</taxon>
        <taxon>Serendipita</taxon>
    </lineage>
</organism>
<comment type="caution">
    <text evidence="2">The sequence shown here is derived from an EMBL/GenBank/DDBJ whole genome shotgun (WGS) entry which is preliminary data.</text>
</comment>
<evidence type="ECO:0000313" key="2">
    <source>
        <dbReference type="EMBL" id="CCA72406.1"/>
    </source>
</evidence>
<dbReference type="AlphaFoldDB" id="G4TM64"/>
<feature type="region of interest" description="Disordered" evidence="1">
    <location>
        <begin position="394"/>
        <end position="486"/>
    </location>
</feature>
<dbReference type="Gene3D" id="2.60.40.640">
    <property type="match status" value="1"/>
</dbReference>
<evidence type="ECO:0000313" key="3">
    <source>
        <dbReference type="Proteomes" id="UP000007148"/>
    </source>
</evidence>
<protein>
    <submittedName>
        <fullName evidence="2">Uncharacterized protein</fullName>
    </submittedName>
</protein>
<feature type="region of interest" description="Disordered" evidence="1">
    <location>
        <begin position="236"/>
        <end position="288"/>
    </location>
</feature>
<evidence type="ECO:0000256" key="1">
    <source>
        <dbReference type="SAM" id="MobiDB-lite"/>
    </source>
</evidence>
<dbReference type="Proteomes" id="UP000007148">
    <property type="component" value="Unassembled WGS sequence"/>
</dbReference>
<dbReference type="InterPro" id="IPR014752">
    <property type="entry name" value="Arrestin-like_C"/>
</dbReference>